<organism evidence="2 3">
    <name type="scientific">Candidatus Comchoanobacter bicostacola</name>
    <dbReference type="NCBI Taxonomy" id="2919598"/>
    <lineage>
        <taxon>Bacteria</taxon>
        <taxon>Pseudomonadati</taxon>
        <taxon>Pseudomonadota</taxon>
        <taxon>Gammaproteobacteria</taxon>
        <taxon>Candidatus Comchoanobacterales</taxon>
        <taxon>Candidatus Comchoanobacteraceae</taxon>
        <taxon>Candidatus Comchoanobacter</taxon>
    </lineage>
</organism>
<dbReference type="Pfam" id="PF13472">
    <property type="entry name" value="Lipase_GDSL_2"/>
    <property type="match status" value="1"/>
</dbReference>
<gene>
    <name evidence="2" type="ORF">MMH89_01940</name>
</gene>
<accession>A0ABY5DMF3</accession>
<evidence type="ECO:0000313" key="2">
    <source>
        <dbReference type="EMBL" id="UTC24909.1"/>
    </source>
</evidence>
<dbReference type="EMBL" id="CP092900">
    <property type="protein sequence ID" value="UTC24909.1"/>
    <property type="molecule type" value="Genomic_DNA"/>
</dbReference>
<keyword evidence="3" id="KW-1185">Reference proteome</keyword>
<protein>
    <submittedName>
        <fullName evidence="2">GDSL-type esterase/lipase family protein</fullName>
    </submittedName>
</protein>
<dbReference type="RefSeq" id="WP_258568698.1">
    <property type="nucleotide sequence ID" value="NZ_CP092900.1"/>
</dbReference>
<feature type="domain" description="SGNH hydrolase-type esterase" evidence="1">
    <location>
        <begin position="37"/>
        <end position="192"/>
    </location>
</feature>
<dbReference type="InterPro" id="IPR051532">
    <property type="entry name" value="Ester_Hydrolysis_Enzymes"/>
</dbReference>
<evidence type="ECO:0000259" key="1">
    <source>
        <dbReference type="Pfam" id="PF13472"/>
    </source>
</evidence>
<evidence type="ECO:0000313" key="3">
    <source>
        <dbReference type="Proteomes" id="UP001055955"/>
    </source>
</evidence>
<reference evidence="2 3" key="1">
    <citation type="journal article" date="2022" name="Nat. Microbiol.">
        <title>The microbiome of a bacterivorous marine choanoflagellate contains a resource-demanding obligate bacterial associate.</title>
        <authorList>
            <person name="Needham D.M."/>
            <person name="Poirier C."/>
            <person name="Bachy C."/>
            <person name="George E.E."/>
            <person name="Wilken S."/>
            <person name="Yung C.C.M."/>
            <person name="Limardo A.J."/>
            <person name="Morando M."/>
            <person name="Sudek L."/>
            <person name="Malmstrom R.R."/>
            <person name="Keeling P.J."/>
            <person name="Santoro A.E."/>
            <person name="Worden A.Z."/>
        </authorList>
    </citation>
    <scope>NUCLEOTIDE SEQUENCE [LARGE SCALE GENOMIC DNA]</scope>
    <source>
        <strain evidence="2 3">Comchoano-1</strain>
    </source>
</reference>
<dbReference type="SUPFAM" id="SSF52266">
    <property type="entry name" value="SGNH hydrolase"/>
    <property type="match status" value="1"/>
</dbReference>
<dbReference type="InterPro" id="IPR036514">
    <property type="entry name" value="SGNH_hydro_sf"/>
</dbReference>
<dbReference type="Gene3D" id="3.40.50.1110">
    <property type="entry name" value="SGNH hydrolase"/>
    <property type="match status" value="1"/>
</dbReference>
<dbReference type="Proteomes" id="UP001055955">
    <property type="component" value="Chromosome"/>
</dbReference>
<dbReference type="PANTHER" id="PTHR30383:SF5">
    <property type="entry name" value="SGNH HYDROLASE-TYPE ESTERASE DOMAIN-CONTAINING PROTEIN"/>
    <property type="match status" value="1"/>
</dbReference>
<proteinExistence type="predicted"/>
<sequence length="219" mass="24472">MRSNNTPSIARLPFLTLLIITLIASTSYAKNYDLVIVGDSISSGYGVPYEFSWLPITLDAIPCSITHLNLSAQGATTQDGITALEGFIKKHQARQIIIELGGNDALRGLSIDGIKNRLSKLIEHAQSTQAQTYLVETDLPNNYGPKYKSAYRSIFKTLSETYNTPVIYLPYPEQQQYIQNDGIHPTQQGHKLISEIMIPYIKALCSDSIDLKYEIPQYK</sequence>
<dbReference type="PANTHER" id="PTHR30383">
    <property type="entry name" value="THIOESTERASE 1/PROTEASE 1/LYSOPHOSPHOLIPASE L1"/>
    <property type="match status" value="1"/>
</dbReference>
<dbReference type="InterPro" id="IPR013830">
    <property type="entry name" value="SGNH_hydro"/>
</dbReference>
<name>A0ABY5DMF3_9GAMM</name>